<dbReference type="NCBIfam" id="TIGR01950">
    <property type="entry name" value="SoxR"/>
    <property type="match status" value="1"/>
</dbReference>
<dbReference type="PANTHER" id="PTHR30204:SF0">
    <property type="entry name" value="REDOX-SENSITIVE TRANSCRIPTIONAL ACTIVATOR SOXR"/>
    <property type="match status" value="1"/>
</dbReference>
<dbReference type="PROSITE" id="PS50937">
    <property type="entry name" value="HTH_MERR_2"/>
    <property type="match status" value="1"/>
</dbReference>
<dbReference type="InterPro" id="IPR000551">
    <property type="entry name" value="MerR-type_HTH_dom"/>
</dbReference>
<dbReference type="PROSITE" id="PS00552">
    <property type="entry name" value="HTH_MERR_1"/>
    <property type="match status" value="1"/>
</dbReference>
<feature type="domain" description="HTH merR-type" evidence="8">
    <location>
        <begin position="13"/>
        <end position="81"/>
    </location>
</feature>
<keyword evidence="1" id="KW-0001">2Fe-2S</keyword>
<dbReference type="SUPFAM" id="SSF46955">
    <property type="entry name" value="Putative DNA-binding domain"/>
    <property type="match status" value="1"/>
</dbReference>
<keyword evidence="3" id="KW-0408">Iron</keyword>
<dbReference type="GO" id="GO:0003677">
    <property type="term" value="F:DNA binding"/>
    <property type="evidence" value="ECO:0007669"/>
    <property type="project" value="UniProtKB-KW"/>
</dbReference>
<dbReference type="InterPro" id="IPR010211">
    <property type="entry name" value="Redox-sen_tscrpt-act_SoxR"/>
</dbReference>
<proteinExistence type="predicted"/>
<protein>
    <submittedName>
        <fullName evidence="9">Redox-sensitive transcriptional activator SoxR</fullName>
    </submittedName>
</protein>
<dbReference type="PANTHER" id="PTHR30204">
    <property type="entry name" value="REDOX-CYCLING DRUG-SENSING TRANSCRIPTIONAL ACTIVATOR SOXR"/>
    <property type="match status" value="1"/>
</dbReference>
<evidence type="ECO:0000256" key="7">
    <source>
        <dbReference type="ARBA" id="ARBA00023163"/>
    </source>
</evidence>
<dbReference type="EMBL" id="CADCWI010000097">
    <property type="protein sequence ID" value="CAA9562189.1"/>
    <property type="molecule type" value="Genomic_DNA"/>
</dbReference>
<evidence type="ECO:0000256" key="2">
    <source>
        <dbReference type="ARBA" id="ARBA00022723"/>
    </source>
</evidence>
<sequence length="163" mass="18503">MDRGSWSPRIPAWLTVGELAKRTGVATSALRYYEERGLISASRSPAGHRRYPRPAIRRVAFIVFAQRVGLTLEEIRTELDKLPTDRVPHSRDWVRLTSTWTARIDERIRELERLRDSLTDCIGCGCLSMERCVVMNPYDVVEAHGPGPRFWAGDPRPADLSGT</sequence>
<keyword evidence="7" id="KW-0804">Transcription</keyword>
<organism evidence="9">
    <name type="scientific">uncultured Thermomicrobiales bacterium</name>
    <dbReference type="NCBI Taxonomy" id="1645740"/>
    <lineage>
        <taxon>Bacteria</taxon>
        <taxon>Pseudomonadati</taxon>
        <taxon>Thermomicrobiota</taxon>
        <taxon>Thermomicrobia</taxon>
        <taxon>Thermomicrobiales</taxon>
        <taxon>environmental samples</taxon>
    </lineage>
</organism>
<gene>
    <name evidence="9" type="ORF">AVDCRST_MAG43-2017</name>
</gene>
<evidence type="ECO:0000313" key="9">
    <source>
        <dbReference type="EMBL" id="CAA9562189.1"/>
    </source>
</evidence>
<dbReference type="InterPro" id="IPR015358">
    <property type="entry name" value="Tscrpt_reg_MerR_DNA-bd"/>
</dbReference>
<dbReference type="GO" id="GO:0003700">
    <property type="term" value="F:DNA-binding transcription factor activity"/>
    <property type="evidence" value="ECO:0007669"/>
    <property type="project" value="InterPro"/>
</dbReference>
<dbReference type="InterPro" id="IPR047057">
    <property type="entry name" value="MerR_fam"/>
</dbReference>
<dbReference type="Gene3D" id="1.10.1660.10">
    <property type="match status" value="1"/>
</dbReference>
<name>A0A6J4V0V2_9BACT</name>
<dbReference type="Pfam" id="PF09278">
    <property type="entry name" value="MerR-DNA-bind"/>
    <property type="match status" value="1"/>
</dbReference>
<evidence type="ECO:0000256" key="1">
    <source>
        <dbReference type="ARBA" id="ARBA00022714"/>
    </source>
</evidence>
<keyword evidence="5" id="KW-0805">Transcription regulation</keyword>
<dbReference type="CDD" id="cd01110">
    <property type="entry name" value="HTH_SoxR"/>
    <property type="match status" value="1"/>
</dbReference>
<dbReference type="Pfam" id="PF00376">
    <property type="entry name" value="MerR"/>
    <property type="match status" value="1"/>
</dbReference>
<evidence type="ECO:0000259" key="8">
    <source>
        <dbReference type="PROSITE" id="PS50937"/>
    </source>
</evidence>
<reference evidence="9" key="1">
    <citation type="submission" date="2020-02" db="EMBL/GenBank/DDBJ databases">
        <authorList>
            <person name="Meier V. D."/>
        </authorList>
    </citation>
    <scope>NUCLEOTIDE SEQUENCE</scope>
    <source>
        <strain evidence="9">AVDCRST_MAG43</strain>
    </source>
</reference>
<keyword evidence="6" id="KW-0238">DNA-binding</keyword>
<dbReference type="AlphaFoldDB" id="A0A6J4V0V2"/>
<dbReference type="GO" id="GO:0051537">
    <property type="term" value="F:2 iron, 2 sulfur cluster binding"/>
    <property type="evidence" value="ECO:0007669"/>
    <property type="project" value="UniProtKB-KW"/>
</dbReference>
<dbReference type="PRINTS" id="PR00040">
    <property type="entry name" value="HTHMERR"/>
</dbReference>
<evidence type="ECO:0000256" key="4">
    <source>
        <dbReference type="ARBA" id="ARBA00023014"/>
    </source>
</evidence>
<dbReference type="GO" id="GO:0006979">
    <property type="term" value="P:response to oxidative stress"/>
    <property type="evidence" value="ECO:0007669"/>
    <property type="project" value="InterPro"/>
</dbReference>
<evidence type="ECO:0000256" key="3">
    <source>
        <dbReference type="ARBA" id="ARBA00023004"/>
    </source>
</evidence>
<dbReference type="GO" id="GO:0046872">
    <property type="term" value="F:metal ion binding"/>
    <property type="evidence" value="ECO:0007669"/>
    <property type="project" value="UniProtKB-KW"/>
</dbReference>
<keyword evidence="2" id="KW-0479">Metal-binding</keyword>
<keyword evidence="4" id="KW-0411">Iron-sulfur</keyword>
<dbReference type="SMART" id="SM00422">
    <property type="entry name" value="HTH_MERR"/>
    <property type="match status" value="1"/>
</dbReference>
<accession>A0A6J4V0V2</accession>
<evidence type="ECO:0000256" key="6">
    <source>
        <dbReference type="ARBA" id="ARBA00023125"/>
    </source>
</evidence>
<dbReference type="InterPro" id="IPR009061">
    <property type="entry name" value="DNA-bd_dom_put_sf"/>
</dbReference>
<evidence type="ECO:0000256" key="5">
    <source>
        <dbReference type="ARBA" id="ARBA00023015"/>
    </source>
</evidence>